<keyword evidence="1" id="KW-0007">Acetylation</keyword>
<evidence type="ECO:0000313" key="3">
    <source>
        <dbReference type="Proteomes" id="UP001201812"/>
    </source>
</evidence>
<evidence type="ECO:0000313" key="2">
    <source>
        <dbReference type="EMBL" id="KAI1701206.1"/>
    </source>
</evidence>
<protein>
    <submittedName>
        <fullName evidence="2">Haloacid dehalogenase-like hydrolase domain-containing protein</fullName>
    </submittedName>
</protein>
<dbReference type="NCBIfam" id="TIGR01509">
    <property type="entry name" value="HAD-SF-IA-v3"/>
    <property type="match status" value="1"/>
</dbReference>
<dbReference type="InterPro" id="IPR023214">
    <property type="entry name" value="HAD_sf"/>
</dbReference>
<dbReference type="GO" id="GO:0016787">
    <property type="term" value="F:hydrolase activity"/>
    <property type="evidence" value="ECO:0007669"/>
    <property type="project" value="UniProtKB-KW"/>
</dbReference>
<comment type="caution">
    <text evidence="2">The sequence shown here is derived from an EMBL/GenBank/DDBJ whole genome shotgun (WGS) entry which is preliminary data.</text>
</comment>
<dbReference type="InterPro" id="IPR052898">
    <property type="entry name" value="ACAD10-like"/>
</dbReference>
<dbReference type="Gene3D" id="3.40.50.1000">
    <property type="entry name" value="HAD superfamily/HAD-like"/>
    <property type="match status" value="1"/>
</dbReference>
<dbReference type="PANTHER" id="PTHR47829:SF1">
    <property type="entry name" value="HAD FAMILY PHOSPHATASE"/>
    <property type="match status" value="1"/>
</dbReference>
<accession>A0AAD4MPD0</accession>
<dbReference type="InterPro" id="IPR023198">
    <property type="entry name" value="PGP-like_dom2"/>
</dbReference>
<dbReference type="CDD" id="cd02603">
    <property type="entry name" value="HAD_sEH-N_like"/>
    <property type="match status" value="1"/>
</dbReference>
<keyword evidence="3" id="KW-1185">Reference proteome</keyword>
<dbReference type="NCBIfam" id="TIGR02247">
    <property type="entry name" value="HAD-1A3-hyp"/>
    <property type="match status" value="1"/>
</dbReference>
<dbReference type="SUPFAM" id="SSF56784">
    <property type="entry name" value="HAD-like"/>
    <property type="match status" value="1"/>
</dbReference>
<dbReference type="InterPro" id="IPR036412">
    <property type="entry name" value="HAD-like_sf"/>
</dbReference>
<dbReference type="AlphaFoldDB" id="A0AAD4MPD0"/>
<dbReference type="Pfam" id="PF00702">
    <property type="entry name" value="Hydrolase"/>
    <property type="match status" value="1"/>
</dbReference>
<sequence length="214" mass="23739">MGNNSNEHSTQGNAKFKAVFFDMGGVVIRYKSPEIIQNLMKSAATNIELKSAVENYELGLSSIEETKHLIEEFFILEDAQNLEEAIVENFMGDKDQNIAKAIDIIRENGLKTGLLTNNGFWTKERTKSTIIADTSMFDIVLESCRLGIRKPDPTFYQMAADKLGLDCSECIFLDDLASNCKGAETTGMMAIQVANGDSRTAVEHLGRLLDMKLI</sequence>
<reference evidence="2" key="1">
    <citation type="submission" date="2022-01" db="EMBL/GenBank/DDBJ databases">
        <title>Genome Sequence Resource for Two Populations of Ditylenchus destructor, the Migratory Endoparasitic Phytonematode.</title>
        <authorList>
            <person name="Zhang H."/>
            <person name="Lin R."/>
            <person name="Xie B."/>
        </authorList>
    </citation>
    <scope>NUCLEOTIDE SEQUENCE</scope>
    <source>
        <strain evidence="2">BazhouSP</strain>
    </source>
</reference>
<dbReference type="Gene3D" id="1.10.150.240">
    <property type="entry name" value="Putative phosphatase, domain 2"/>
    <property type="match status" value="1"/>
</dbReference>
<dbReference type="Proteomes" id="UP001201812">
    <property type="component" value="Unassembled WGS sequence"/>
</dbReference>
<evidence type="ECO:0000256" key="1">
    <source>
        <dbReference type="ARBA" id="ARBA00022990"/>
    </source>
</evidence>
<dbReference type="SFLD" id="SFLDS00003">
    <property type="entry name" value="Haloacid_Dehalogenase"/>
    <property type="match status" value="1"/>
</dbReference>
<organism evidence="2 3">
    <name type="scientific">Ditylenchus destructor</name>
    <dbReference type="NCBI Taxonomy" id="166010"/>
    <lineage>
        <taxon>Eukaryota</taxon>
        <taxon>Metazoa</taxon>
        <taxon>Ecdysozoa</taxon>
        <taxon>Nematoda</taxon>
        <taxon>Chromadorea</taxon>
        <taxon>Rhabditida</taxon>
        <taxon>Tylenchina</taxon>
        <taxon>Tylenchomorpha</taxon>
        <taxon>Sphaerularioidea</taxon>
        <taxon>Anguinidae</taxon>
        <taxon>Anguininae</taxon>
        <taxon>Ditylenchus</taxon>
    </lineage>
</organism>
<dbReference type="EMBL" id="JAKKPZ010000124">
    <property type="protein sequence ID" value="KAI1701206.1"/>
    <property type="molecule type" value="Genomic_DNA"/>
</dbReference>
<dbReference type="PANTHER" id="PTHR47829">
    <property type="entry name" value="HYDROLASE, PUTATIVE (AFU_ORTHOLOGUE AFUA_1G12880)-RELATED"/>
    <property type="match status" value="1"/>
</dbReference>
<dbReference type="InterPro" id="IPR011945">
    <property type="entry name" value="HAD-SF_ppase_IA/epoxid_hydro_N"/>
</dbReference>
<keyword evidence="2" id="KW-0378">Hydrolase</keyword>
<dbReference type="SFLD" id="SFLDG01129">
    <property type="entry name" value="C1.5:_HAD__Beta-PGM__Phosphata"/>
    <property type="match status" value="1"/>
</dbReference>
<gene>
    <name evidence="2" type="ORF">DdX_16237</name>
</gene>
<name>A0AAD4MPD0_9BILA</name>
<dbReference type="InterPro" id="IPR006439">
    <property type="entry name" value="HAD-SF_hydro_IA"/>
</dbReference>
<proteinExistence type="predicted"/>